<dbReference type="RefSeq" id="WP_014828298.1">
    <property type="nucleotide sequence ID" value="NC_018068.1"/>
</dbReference>
<feature type="region of interest" description="Disordered" evidence="1">
    <location>
        <begin position="37"/>
        <end position="65"/>
    </location>
</feature>
<dbReference type="STRING" id="646529.Desaci_3416"/>
<proteinExistence type="predicted"/>
<evidence type="ECO:0000313" key="4">
    <source>
        <dbReference type="Proteomes" id="UP000002892"/>
    </source>
</evidence>
<evidence type="ECO:0000256" key="1">
    <source>
        <dbReference type="SAM" id="MobiDB-lite"/>
    </source>
</evidence>
<dbReference type="EMBL" id="CP003639">
    <property type="protein sequence ID" value="AFM42309.1"/>
    <property type="molecule type" value="Genomic_DNA"/>
</dbReference>
<sequence length="465" mass="46069">MKRKFIIPVCMLITSSLLFLNGCGSAKSSNSAIASVSTSTSASSGNNGPSGPGGQPGGAGNTAAVTGTATYTQSGNSATKTNQTITAAKANESAVKITNKGSYTLTDSKISTTGNSSSMDSSSFYGLNAAVLAESGSKTTISNTTITTSGSGANGVFATGTGSTADLTDVKINCTATGAHGVDATLGGVLNLKNVDISTAGNGASAAIATDRGGGTINAAGGTVTTTGTKSPGIYSTGNITVSDAAIKTAASEAVVIEGKNSAAVMNCTISSAKNWGVFIYQSFSGDAETGTGNFTMNGGSITANEGPMFYSTNTDAIINLKGAVINAASGTLLKAGADQWGTKGSNGATVTLNADSENLAGNIVLDNISSAKLNFKNCTILKGAINTGNTAKSITVDLDKTSTWQVTGTSYLSSLTDDDTSLANIVSNGNTIYYDSSASANSWLGGKTISLAGGGKLCPVTSMK</sequence>
<dbReference type="Proteomes" id="UP000002892">
    <property type="component" value="Chromosome"/>
</dbReference>
<keyword evidence="4" id="KW-1185">Reference proteome</keyword>
<feature type="compositionally biased region" description="Low complexity" evidence="1">
    <location>
        <begin position="37"/>
        <end position="47"/>
    </location>
</feature>
<evidence type="ECO:0000313" key="3">
    <source>
        <dbReference type="EMBL" id="AFM42309.1"/>
    </source>
</evidence>
<dbReference type="InterPro" id="IPR012332">
    <property type="entry name" value="Autotransporter_pectin_lyase_C"/>
</dbReference>
<dbReference type="OrthoDB" id="355208at2"/>
<dbReference type="KEGG" id="dai:Desaci_3416"/>
<evidence type="ECO:0000256" key="2">
    <source>
        <dbReference type="SAM" id="SignalP"/>
    </source>
</evidence>
<dbReference type="HOGENOM" id="CLU_031112_2_0_9"/>
<dbReference type="eggNOG" id="COG5434">
    <property type="taxonomic scope" value="Bacteria"/>
</dbReference>
<feature type="signal peptide" evidence="2">
    <location>
        <begin position="1"/>
        <end position="26"/>
    </location>
</feature>
<keyword evidence="2" id="KW-0732">Signal</keyword>
<protein>
    <submittedName>
        <fullName evidence="3">Uncharacterized protein</fullName>
    </submittedName>
</protein>
<organism evidence="3 4">
    <name type="scientific">Desulfosporosinus acidiphilus (strain DSM 22704 / JCM 16185 / SJ4)</name>
    <dbReference type="NCBI Taxonomy" id="646529"/>
    <lineage>
        <taxon>Bacteria</taxon>
        <taxon>Bacillati</taxon>
        <taxon>Bacillota</taxon>
        <taxon>Clostridia</taxon>
        <taxon>Eubacteriales</taxon>
        <taxon>Desulfitobacteriaceae</taxon>
        <taxon>Desulfosporosinus</taxon>
    </lineage>
</organism>
<dbReference type="Gene3D" id="2.160.20.20">
    <property type="match status" value="1"/>
</dbReference>
<accession>I4D935</accession>
<feature type="compositionally biased region" description="Gly residues" evidence="1">
    <location>
        <begin position="48"/>
        <end position="60"/>
    </location>
</feature>
<feature type="chain" id="PRO_5003687941" evidence="2">
    <location>
        <begin position="27"/>
        <end position="465"/>
    </location>
</feature>
<reference evidence="3 4" key="1">
    <citation type="journal article" date="2012" name="J. Bacteriol.">
        <title>Complete genome sequences of Desulfosporosinus orientis DSM765T, Desulfosporosinus youngiae DSM17734T, Desulfosporosinus meridiei DSM13257T, and Desulfosporosinus acidiphilus DSM22704T.</title>
        <authorList>
            <person name="Pester M."/>
            <person name="Brambilla E."/>
            <person name="Alazard D."/>
            <person name="Rattei T."/>
            <person name="Weinmaier T."/>
            <person name="Han J."/>
            <person name="Lucas S."/>
            <person name="Lapidus A."/>
            <person name="Cheng J.F."/>
            <person name="Goodwin L."/>
            <person name="Pitluck S."/>
            <person name="Peters L."/>
            <person name="Ovchinnikova G."/>
            <person name="Teshima H."/>
            <person name="Detter J.C."/>
            <person name="Han C.S."/>
            <person name="Tapia R."/>
            <person name="Land M.L."/>
            <person name="Hauser L."/>
            <person name="Kyrpides N.C."/>
            <person name="Ivanova N.N."/>
            <person name="Pagani I."/>
            <person name="Huntmann M."/>
            <person name="Wei C.L."/>
            <person name="Davenport K.W."/>
            <person name="Daligault H."/>
            <person name="Chain P.S."/>
            <person name="Chen A."/>
            <person name="Mavromatis K."/>
            <person name="Markowitz V."/>
            <person name="Szeto E."/>
            <person name="Mikhailova N."/>
            <person name="Pati A."/>
            <person name="Wagner M."/>
            <person name="Woyke T."/>
            <person name="Ollivier B."/>
            <person name="Klenk H.P."/>
            <person name="Spring S."/>
            <person name="Loy A."/>
        </authorList>
    </citation>
    <scope>NUCLEOTIDE SEQUENCE [LARGE SCALE GENOMIC DNA]</scope>
    <source>
        <strain evidence="4">DSM 22704 / JCM 16185 / SJ4</strain>
    </source>
</reference>
<name>I4D935_DESAJ</name>
<gene>
    <name evidence="3" type="ordered locus">Desaci_3416</name>
</gene>
<dbReference type="AlphaFoldDB" id="I4D935"/>